<evidence type="ECO:0000313" key="1">
    <source>
        <dbReference type="EMBL" id="KAA1082605.1"/>
    </source>
</evidence>
<accession>A0A5B0N043</accession>
<dbReference type="Proteomes" id="UP000324748">
    <property type="component" value="Unassembled WGS sequence"/>
</dbReference>
<dbReference type="Proteomes" id="UP000325313">
    <property type="component" value="Unassembled WGS sequence"/>
</dbReference>
<name>A0A5B0N043_PUCGR</name>
<keyword evidence="3" id="KW-1185">Reference proteome</keyword>
<sequence length="120" mass="12875">MWEEGDQHLLPSRRGVGYTLGREGLFCSESGPAFPFRSPALKLKCHFCAHMQVVPIGLCDSTVLERLNPALDHLGITTVRSVVDSLDHMAGGPLSSRGIVQNGSANAKPRPSVAGRAVRL</sequence>
<evidence type="ECO:0000313" key="4">
    <source>
        <dbReference type="Proteomes" id="UP000325313"/>
    </source>
</evidence>
<dbReference type="EMBL" id="VDEP01000071">
    <property type="protein sequence ID" value="KAA1133501.1"/>
    <property type="molecule type" value="Genomic_DNA"/>
</dbReference>
<gene>
    <name evidence="1" type="ORF">PGT21_008169</name>
    <name evidence="2" type="ORF">PGTUg99_019196</name>
</gene>
<organism evidence="1 3">
    <name type="scientific">Puccinia graminis f. sp. tritici</name>
    <dbReference type="NCBI Taxonomy" id="56615"/>
    <lineage>
        <taxon>Eukaryota</taxon>
        <taxon>Fungi</taxon>
        <taxon>Dikarya</taxon>
        <taxon>Basidiomycota</taxon>
        <taxon>Pucciniomycotina</taxon>
        <taxon>Pucciniomycetes</taxon>
        <taxon>Pucciniales</taxon>
        <taxon>Pucciniaceae</taxon>
        <taxon>Puccinia</taxon>
    </lineage>
</organism>
<evidence type="ECO:0000313" key="3">
    <source>
        <dbReference type="Proteomes" id="UP000324748"/>
    </source>
</evidence>
<comment type="caution">
    <text evidence="1">The sequence shown here is derived from an EMBL/GenBank/DDBJ whole genome shotgun (WGS) entry which is preliminary data.</text>
</comment>
<reference evidence="3 4" key="1">
    <citation type="submission" date="2019-05" db="EMBL/GenBank/DDBJ databases">
        <title>Emergence of the Ug99 lineage of the wheat stem rust pathogen through somatic hybridization.</title>
        <authorList>
            <person name="Li F."/>
            <person name="Upadhyaya N.M."/>
            <person name="Sperschneider J."/>
            <person name="Matny O."/>
            <person name="Nguyen-Phuc H."/>
            <person name="Mago R."/>
            <person name="Raley C."/>
            <person name="Miller M.E."/>
            <person name="Silverstein K.A.T."/>
            <person name="Henningsen E."/>
            <person name="Hirsch C.D."/>
            <person name="Visser B."/>
            <person name="Pretorius Z.A."/>
            <person name="Steffenson B.J."/>
            <person name="Schwessinger B."/>
            <person name="Dodds P.N."/>
            <person name="Figueroa M."/>
        </authorList>
    </citation>
    <scope>NUCLEOTIDE SEQUENCE [LARGE SCALE GENOMIC DNA]</scope>
    <source>
        <strain evidence="1">21-0</strain>
        <strain evidence="2 4">Ug99</strain>
    </source>
</reference>
<protein>
    <submittedName>
        <fullName evidence="1">Uncharacterized protein</fullName>
    </submittedName>
</protein>
<proteinExistence type="predicted"/>
<evidence type="ECO:0000313" key="2">
    <source>
        <dbReference type="EMBL" id="KAA1133501.1"/>
    </source>
</evidence>
<dbReference type="AlphaFoldDB" id="A0A5B0N043"/>
<dbReference type="EMBL" id="VSWC01000119">
    <property type="protein sequence ID" value="KAA1082605.1"/>
    <property type="molecule type" value="Genomic_DNA"/>
</dbReference>